<name>A0A0L6VB63_9BASI</name>
<evidence type="ECO:0000313" key="1">
    <source>
        <dbReference type="EMBL" id="KNZ57807.1"/>
    </source>
</evidence>
<reference evidence="1 2" key="1">
    <citation type="submission" date="2015-08" db="EMBL/GenBank/DDBJ databases">
        <title>Next Generation Sequencing and Analysis of the Genome of Puccinia sorghi L Schw, the Causal Agent of Maize Common Rust.</title>
        <authorList>
            <person name="Rochi L."/>
            <person name="Burguener G."/>
            <person name="Darino M."/>
            <person name="Turjanski A."/>
            <person name="Kreff E."/>
            <person name="Dieguez M.J."/>
            <person name="Sacco F."/>
        </authorList>
    </citation>
    <scope>NUCLEOTIDE SEQUENCE [LARGE SCALE GENOMIC DNA]</scope>
    <source>
        <strain evidence="1 2">RO10H11247</strain>
    </source>
</reference>
<evidence type="ECO:0000313" key="2">
    <source>
        <dbReference type="Proteomes" id="UP000037035"/>
    </source>
</evidence>
<dbReference type="Proteomes" id="UP000037035">
    <property type="component" value="Unassembled WGS sequence"/>
</dbReference>
<dbReference type="VEuPathDB" id="FungiDB:VP01_2069g9"/>
<gene>
    <name evidence="1" type="ORF">VP01_2069g9</name>
</gene>
<dbReference type="AlphaFoldDB" id="A0A0L6VB63"/>
<organism evidence="1 2">
    <name type="scientific">Puccinia sorghi</name>
    <dbReference type="NCBI Taxonomy" id="27349"/>
    <lineage>
        <taxon>Eukaryota</taxon>
        <taxon>Fungi</taxon>
        <taxon>Dikarya</taxon>
        <taxon>Basidiomycota</taxon>
        <taxon>Pucciniomycotina</taxon>
        <taxon>Pucciniomycetes</taxon>
        <taxon>Pucciniales</taxon>
        <taxon>Pucciniaceae</taxon>
        <taxon>Puccinia</taxon>
    </lineage>
</organism>
<accession>A0A0L6VB63</accession>
<sequence length="53" mass="5810">MRRHPKVQAGKGWWATGPISSCSVMKVDAACVTWTTPSWTNTLSTCVALLNFL</sequence>
<proteinExistence type="predicted"/>
<protein>
    <submittedName>
        <fullName evidence="1">Putative signal peptide protein</fullName>
    </submittedName>
</protein>
<comment type="caution">
    <text evidence="1">The sequence shown here is derived from an EMBL/GenBank/DDBJ whole genome shotgun (WGS) entry which is preliminary data.</text>
</comment>
<keyword evidence="2" id="KW-1185">Reference proteome</keyword>
<dbReference type="EMBL" id="LAVV01006914">
    <property type="protein sequence ID" value="KNZ57807.1"/>
    <property type="molecule type" value="Genomic_DNA"/>
</dbReference>